<evidence type="ECO:0000256" key="1">
    <source>
        <dbReference type="SAM" id="Phobius"/>
    </source>
</evidence>
<feature type="transmembrane region" description="Helical" evidence="1">
    <location>
        <begin position="22"/>
        <end position="42"/>
    </location>
</feature>
<feature type="transmembrane region" description="Helical" evidence="1">
    <location>
        <begin position="73"/>
        <end position="92"/>
    </location>
</feature>
<gene>
    <name evidence="2" type="ORF">PMAYCL1PPCAC_15864</name>
</gene>
<organism evidence="2 3">
    <name type="scientific">Pristionchus mayeri</name>
    <dbReference type="NCBI Taxonomy" id="1317129"/>
    <lineage>
        <taxon>Eukaryota</taxon>
        <taxon>Metazoa</taxon>
        <taxon>Ecdysozoa</taxon>
        <taxon>Nematoda</taxon>
        <taxon>Chromadorea</taxon>
        <taxon>Rhabditida</taxon>
        <taxon>Rhabditina</taxon>
        <taxon>Diplogasteromorpha</taxon>
        <taxon>Diplogasteroidea</taxon>
        <taxon>Neodiplogasteridae</taxon>
        <taxon>Pristionchus</taxon>
    </lineage>
</organism>
<dbReference type="AlphaFoldDB" id="A0AAN5CJQ3"/>
<evidence type="ECO:0000313" key="2">
    <source>
        <dbReference type="EMBL" id="GMR45669.1"/>
    </source>
</evidence>
<name>A0AAN5CJQ3_9BILA</name>
<keyword evidence="1" id="KW-1133">Transmembrane helix</keyword>
<keyword evidence="1" id="KW-0472">Membrane</keyword>
<dbReference type="Proteomes" id="UP001328107">
    <property type="component" value="Unassembled WGS sequence"/>
</dbReference>
<accession>A0AAN5CJQ3</accession>
<proteinExistence type="predicted"/>
<feature type="non-terminal residue" evidence="2">
    <location>
        <position position="121"/>
    </location>
</feature>
<dbReference type="PANTHER" id="PTHR22718">
    <property type="entry name" value="SERPENTINE RECEPTOR, CLASS X"/>
    <property type="match status" value="1"/>
</dbReference>
<keyword evidence="3" id="KW-1185">Reference proteome</keyword>
<keyword evidence="1" id="KW-0812">Transmembrane</keyword>
<comment type="caution">
    <text evidence="2">The sequence shown here is derived from an EMBL/GenBank/DDBJ whole genome shotgun (WGS) entry which is preliminary data.</text>
</comment>
<evidence type="ECO:0008006" key="4">
    <source>
        <dbReference type="Google" id="ProtNLM"/>
    </source>
</evidence>
<evidence type="ECO:0000313" key="3">
    <source>
        <dbReference type="Proteomes" id="UP001328107"/>
    </source>
</evidence>
<dbReference type="PANTHER" id="PTHR22718:SF25">
    <property type="entry name" value="G-PROTEIN COUPLED RECEPTORS FAMILY 1 PROFILE DOMAIN-CONTAINING PROTEIN"/>
    <property type="match status" value="1"/>
</dbReference>
<sequence>MKIYRNVCGKDSDEVFLSLLDLLIYLSYICAAVILLIYLLILRSLRNQRLSMHNAGNKSVFPTLQLQLLKQNLLVFCLYAISILCVFTISFVQPGHDFGFFEIAYIENLLNLSIAAAYPIC</sequence>
<dbReference type="EMBL" id="BTRK01000004">
    <property type="protein sequence ID" value="GMR45669.1"/>
    <property type="molecule type" value="Genomic_DNA"/>
</dbReference>
<protein>
    <recommendedName>
        <fullName evidence="4">G protein-coupled receptor</fullName>
    </recommendedName>
</protein>
<reference evidence="3" key="1">
    <citation type="submission" date="2022-10" db="EMBL/GenBank/DDBJ databases">
        <title>Genome assembly of Pristionchus species.</title>
        <authorList>
            <person name="Yoshida K."/>
            <person name="Sommer R.J."/>
        </authorList>
    </citation>
    <scope>NUCLEOTIDE SEQUENCE [LARGE SCALE GENOMIC DNA]</scope>
    <source>
        <strain evidence="3">RS5460</strain>
    </source>
</reference>